<dbReference type="AlphaFoldDB" id="A0A9E6Y1M8"/>
<keyword evidence="2" id="KW-1185">Reference proteome</keyword>
<sequence length="101" mass="11036">MQLYAIRRRNAWKTPEELKATAERSAAEGDKTPDQVRWIRSYVVAEDDGTLGTVCIYQAASPEAIRDHARRTGMPADEITPVADTVIVRPDPEPAVAGASS</sequence>
<accession>A0A9E6Y1M8</accession>
<dbReference type="Proteomes" id="UP001162834">
    <property type="component" value="Chromosome"/>
</dbReference>
<dbReference type="Pfam" id="PF14026">
    <property type="entry name" value="SCO4226-like"/>
    <property type="match status" value="1"/>
</dbReference>
<reference evidence="1" key="1">
    <citation type="journal article" date="2022" name="Int. J. Syst. Evol. Microbiol.">
        <title>Pseudomonas aegrilactucae sp. nov. and Pseudomonas morbosilactucae sp. nov., pathogens causing bacterial rot of lettuce in Japan.</title>
        <authorList>
            <person name="Sawada H."/>
            <person name="Fujikawa T."/>
            <person name="Satou M."/>
        </authorList>
    </citation>
    <scope>NUCLEOTIDE SEQUENCE</scope>
    <source>
        <strain evidence="1">0166_1</strain>
    </source>
</reference>
<dbReference type="InterPro" id="IPR042557">
    <property type="entry name" value="SCO4226"/>
</dbReference>
<dbReference type="KEGG" id="sbae:DSM104329_04526"/>
<dbReference type="Gene3D" id="3.30.70.3090">
    <property type="entry name" value="ORF SCO4226, nickel-binding ferredoxin-like monomer"/>
    <property type="match status" value="1"/>
</dbReference>
<dbReference type="InterPro" id="IPR025336">
    <property type="entry name" value="SCO4226-like"/>
</dbReference>
<evidence type="ECO:0000313" key="2">
    <source>
        <dbReference type="Proteomes" id="UP001162834"/>
    </source>
</evidence>
<proteinExistence type="predicted"/>
<dbReference type="RefSeq" id="WP_259312135.1">
    <property type="nucleotide sequence ID" value="NZ_CP087164.1"/>
</dbReference>
<evidence type="ECO:0000313" key="1">
    <source>
        <dbReference type="EMBL" id="UGS38103.1"/>
    </source>
</evidence>
<organism evidence="1 2">
    <name type="scientific">Capillimicrobium parvum</name>
    <dbReference type="NCBI Taxonomy" id="2884022"/>
    <lineage>
        <taxon>Bacteria</taxon>
        <taxon>Bacillati</taxon>
        <taxon>Actinomycetota</taxon>
        <taxon>Thermoleophilia</taxon>
        <taxon>Solirubrobacterales</taxon>
        <taxon>Capillimicrobiaceae</taxon>
        <taxon>Capillimicrobium</taxon>
    </lineage>
</organism>
<evidence type="ECO:0008006" key="3">
    <source>
        <dbReference type="Google" id="ProtNLM"/>
    </source>
</evidence>
<dbReference type="EMBL" id="CP087164">
    <property type="protein sequence ID" value="UGS38103.1"/>
    <property type="molecule type" value="Genomic_DNA"/>
</dbReference>
<gene>
    <name evidence="1" type="ORF">DSM104329_04526</name>
</gene>
<name>A0A9E6Y1M8_9ACTN</name>
<protein>
    <recommendedName>
        <fullName evidence="3">DUF4242 domain-containing protein</fullName>
    </recommendedName>
</protein>